<dbReference type="GO" id="GO:0046656">
    <property type="term" value="P:folic acid biosynthetic process"/>
    <property type="evidence" value="ECO:0007669"/>
    <property type="project" value="UniProtKB-KW"/>
</dbReference>
<evidence type="ECO:0000313" key="12">
    <source>
        <dbReference type="Proteomes" id="UP000282002"/>
    </source>
</evidence>
<keyword evidence="8 9" id="KW-0289">Folate biosynthesis</keyword>
<dbReference type="InterPro" id="IPR006390">
    <property type="entry name" value="DHP_synth_dom"/>
</dbReference>
<dbReference type="KEGG" id="taw:EI545_02545"/>
<dbReference type="EC" id="2.5.1.15" evidence="4 9"/>
<comment type="function">
    <text evidence="9">Catalyzes the condensation of para-aminobenzoate (pABA) with 6-hydroxymethyl-7,8-dihydropterin diphosphate (DHPt-PP) to form 7,8-dihydropteroate (H2Pte), the immediate precursor of folate derivatives.</text>
</comment>
<dbReference type="AlphaFoldDB" id="A0A3S8U2M1"/>
<dbReference type="CDD" id="cd00739">
    <property type="entry name" value="DHPS"/>
    <property type="match status" value="1"/>
</dbReference>
<comment type="pathway">
    <text evidence="3 9">Cofactor biosynthesis; tetrahydrofolate biosynthesis; 7,8-dihydrofolate from 2-amino-4-hydroxy-6-hydroxymethyl-7,8-dihydropteridine diphosphate and 4-aminobenzoate: step 1/2.</text>
</comment>
<dbReference type="PANTHER" id="PTHR20941">
    <property type="entry name" value="FOLATE SYNTHESIS PROTEINS"/>
    <property type="match status" value="1"/>
</dbReference>
<evidence type="ECO:0000256" key="3">
    <source>
        <dbReference type="ARBA" id="ARBA00004763"/>
    </source>
</evidence>
<dbReference type="InterPro" id="IPR045031">
    <property type="entry name" value="DHP_synth-like"/>
</dbReference>
<organism evidence="11 12">
    <name type="scientific">Tabrizicola piscis</name>
    <dbReference type="NCBI Taxonomy" id="2494374"/>
    <lineage>
        <taxon>Bacteria</taxon>
        <taxon>Pseudomonadati</taxon>
        <taxon>Pseudomonadota</taxon>
        <taxon>Alphaproteobacteria</taxon>
        <taxon>Rhodobacterales</taxon>
        <taxon>Paracoccaceae</taxon>
        <taxon>Tabrizicola</taxon>
    </lineage>
</organism>
<gene>
    <name evidence="11" type="primary">folP</name>
    <name evidence="11" type="ORF">EI545_02545</name>
</gene>
<sequence length="339" mass="35187">MEYFRPIAMTDAARPEGALTLAGGWCWFDRVEVLSRSAPARVIPALDCPDDVLHRLTAPRPDFAGLTLDRPRLMGILNVTPDSFSDGGRYPSTLAALARGRQIAKSAEIVDIGGESTRPGAAEVPVAEEIARTVPAIEALRGGGMRGPISIDTRKAMVAGAALRAGATFVNDVSGLSFDPALGPLVAKARAPLVLMHAQGTPATMQEDPRYGNVLLDVYDALAARIAAAAALGIDPAKIAIDPGIGFGKTAAHNLALIRGLSLLHGLGCPILLGASRKRFIGSIGGAESAEARMPGSLAVALAGFAQGAQITRVHDAAETRQALRLWQALNTGDQEGSA</sequence>
<evidence type="ECO:0000256" key="6">
    <source>
        <dbReference type="ARBA" id="ARBA00022723"/>
    </source>
</evidence>
<comment type="catalytic activity">
    <reaction evidence="1">
        <text>(7,8-dihydropterin-6-yl)methyl diphosphate + 4-aminobenzoate = 7,8-dihydropteroate + diphosphate</text>
        <dbReference type="Rhea" id="RHEA:19949"/>
        <dbReference type="ChEBI" id="CHEBI:17836"/>
        <dbReference type="ChEBI" id="CHEBI:17839"/>
        <dbReference type="ChEBI" id="CHEBI:33019"/>
        <dbReference type="ChEBI" id="CHEBI:72950"/>
        <dbReference type="EC" id="2.5.1.15"/>
    </reaction>
</comment>
<keyword evidence="6 9" id="KW-0479">Metal-binding</keyword>
<dbReference type="Gene3D" id="3.20.20.20">
    <property type="entry name" value="Dihydropteroate synthase-like"/>
    <property type="match status" value="1"/>
</dbReference>
<dbReference type="Proteomes" id="UP000282002">
    <property type="component" value="Chromosome"/>
</dbReference>
<evidence type="ECO:0000256" key="4">
    <source>
        <dbReference type="ARBA" id="ARBA00012458"/>
    </source>
</evidence>
<dbReference type="PANTHER" id="PTHR20941:SF1">
    <property type="entry name" value="FOLIC ACID SYNTHESIS PROTEIN FOL1"/>
    <property type="match status" value="1"/>
</dbReference>
<dbReference type="InterPro" id="IPR000489">
    <property type="entry name" value="Pterin-binding_dom"/>
</dbReference>
<dbReference type="NCBIfam" id="TIGR01496">
    <property type="entry name" value="DHPS"/>
    <property type="match status" value="1"/>
</dbReference>
<dbReference type="EMBL" id="CP034328">
    <property type="protein sequence ID" value="AZL57815.1"/>
    <property type="molecule type" value="Genomic_DNA"/>
</dbReference>
<dbReference type="PROSITE" id="PS50972">
    <property type="entry name" value="PTERIN_BINDING"/>
    <property type="match status" value="1"/>
</dbReference>
<evidence type="ECO:0000256" key="5">
    <source>
        <dbReference type="ARBA" id="ARBA00022679"/>
    </source>
</evidence>
<evidence type="ECO:0000313" key="11">
    <source>
        <dbReference type="EMBL" id="AZL57815.1"/>
    </source>
</evidence>
<keyword evidence="5 9" id="KW-0808">Transferase</keyword>
<evidence type="ECO:0000256" key="2">
    <source>
        <dbReference type="ARBA" id="ARBA00001946"/>
    </source>
</evidence>
<evidence type="ECO:0000256" key="8">
    <source>
        <dbReference type="ARBA" id="ARBA00022909"/>
    </source>
</evidence>
<dbReference type="GO" id="GO:0005829">
    <property type="term" value="C:cytosol"/>
    <property type="evidence" value="ECO:0007669"/>
    <property type="project" value="TreeGrafter"/>
</dbReference>
<evidence type="ECO:0000256" key="9">
    <source>
        <dbReference type="RuleBase" id="RU361205"/>
    </source>
</evidence>
<dbReference type="Pfam" id="PF00809">
    <property type="entry name" value="Pterin_bind"/>
    <property type="match status" value="1"/>
</dbReference>
<dbReference type="GO" id="GO:0004156">
    <property type="term" value="F:dihydropteroate synthase activity"/>
    <property type="evidence" value="ECO:0007669"/>
    <property type="project" value="UniProtKB-EC"/>
</dbReference>
<dbReference type="RefSeq" id="WP_125324016.1">
    <property type="nucleotide sequence ID" value="NZ_CP034328.1"/>
</dbReference>
<comment type="cofactor">
    <cofactor evidence="2 9">
        <name>Mg(2+)</name>
        <dbReference type="ChEBI" id="CHEBI:18420"/>
    </cofactor>
</comment>
<accession>A0A3S8U2M1</accession>
<dbReference type="GO" id="GO:0046872">
    <property type="term" value="F:metal ion binding"/>
    <property type="evidence" value="ECO:0007669"/>
    <property type="project" value="UniProtKB-KW"/>
</dbReference>
<keyword evidence="7 9" id="KW-0460">Magnesium</keyword>
<dbReference type="PROSITE" id="PS00792">
    <property type="entry name" value="DHPS_1"/>
    <property type="match status" value="1"/>
</dbReference>
<dbReference type="OrthoDB" id="9811744at2"/>
<protein>
    <recommendedName>
        <fullName evidence="4 9">Dihydropteroate synthase</fullName>
        <shortName evidence="9">DHPS</shortName>
        <ecNumber evidence="4 9">2.5.1.15</ecNumber>
    </recommendedName>
    <alternativeName>
        <fullName evidence="9">Dihydropteroate pyrophosphorylase</fullName>
    </alternativeName>
</protein>
<proteinExistence type="inferred from homology"/>
<evidence type="ECO:0000256" key="7">
    <source>
        <dbReference type="ARBA" id="ARBA00022842"/>
    </source>
</evidence>
<comment type="similarity">
    <text evidence="9">Belongs to the DHPS family.</text>
</comment>
<name>A0A3S8U2M1_9RHOB</name>
<evidence type="ECO:0000256" key="1">
    <source>
        <dbReference type="ARBA" id="ARBA00000012"/>
    </source>
</evidence>
<dbReference type="UniPathway" id="UPA00077">
    <property type="reaction ID" value="UER00156"/>
</dbReference>
<dbReference type="InterPro" id="IPR011005">
    <property type="entry name" value="Dihydropteroate_synth-like_sf"/>
</dbReference>
<evidence type="ECO:0000259" key="10">
    <source>
        <dbReference type="PROSITE" id="PS50972"/>
    </source>
</evidence>
<dbReference type="GO" id="GO:0046654">
    <property type="term" value="P:tetrahydrofolate biosynthetic process"/>
    <property type="evidence" value="ECO:0007669"/>
    <property type="project" value="UniProtKB-UniPathway"/>
</dbReference>
<dbReference type="SUPFAM" id="SSF51717">
    <property type="entry name" value="Dihydropteroate synthetase-like"/>
    <property type="match status" value="1"/>
</dbReference>
<keyword evidence="12" id="KW-1185">Reference proteome</keyword>
<reference evidence="11 12" key="1">
    <citation type="submission" date="2018-12" db="EMBL/GenBank/DDBJ databases">
        <title>Complete genome sequencing of Tabrizicola sp. K13M18.</title>
        <authorList>
            <person name="Bae J.-W."/>
        </authorList>
    </citation>
    <scope>NUCLEOTIDE SEQUENCE [LARGE SCALE GENOMIC DNA]</scope>
    <source>
        <strain evidence="11 12">K13M18</strain>
    </source>
</reference>
<feature type="domain" description="Pterin-binding" evidence="10">
    <location>
        <begin position="71"/>
        <end position="325"/>
    </location>
</feature>